<feature type="domain" description="Solute-binding protein family 3/N-terminal" evidence="5">
    <location>
        <begin position="39"/>
        <end position="269"/>
    </location>
</feature>
<evidence type="ECO:0000313" key="7">
    <source>
        <dbReference type="Proteomes" id="UP001254257"/>
    </source>
</evidence>
<dbReference type="CDD" id="cd13692">
    <property type="entry name" value="PBP2_BztA"/>
    <property type="match status" value="1"/>
</dbReference>
<feature type="chain" id="PRO_5045253526" evidence="4">
    <location>
        <begin position="26"/>
        <end position="345"/>
    </location>
</feature>
<dbReference type="Pfam" id="PF00497">
    <property type="entry name" value="SBP_bac_3"/>
    <property type="match status" value="1"/>
</dbReference>
<dbReference type="Gene3D" id="3.40.190.10">
    <property type="entry name" value="Periplasmic binding protein-like II"/>
    <property type="match status" value="2"/>
</dbReference>
<evidence type="ECO:0000259" key="5">
    <source>
        <dbReference type="SMART" id="SM00062"/>
    </source>
</evidence>
<accession>A0ABU3S1N8</accession>
<organism evidence="6 7">
    <name type="scientific">Bosea rubneri</name>
    <dbReference type="NCBI Taxonomy" id="3075434"/>
    <lineage>
        <taxon>Bacteria</taxon>
        <taxon>Pseudomonadati</taxon>
        <taxon>Pseudomonadota</taxon>
        <taxon>Alphaproteobacteria</taxon>
        <taxon>Hyphomicrobiales</taxon>
        <taxon>Boseaceae</taxon>
        <taxon>Bosea</taxon>
    </lineage>
</organism>
<dbReference type="InterPro" id="IPR051455">
    <property type="entry name" value="Bact_solute-bind_prot3"/>
</dbReference>
<comment type="similarity">
    <text evidence="1">Belongs to the bacterial solute-binding protein 3 family.</text>
</comment>
<proteinExistence type="inferred from homology"/>
<evidence type="ECO:0000313" key="6">
    <source>
        <dbReference type="EMBL" id="MDU0338680.1"/>
    </source>
</evidence>
<sequence length="345" mass="36899">MLGNICNKWVLVAGCLLAGSTAATAESGATQKAVKARGVLNCGVSTGVQTGMSTLDGAAKWTGFEVDFCRAVAAGVLGDPQKVKFVPLEIKTAFTTLQSGGIDLLARTATHTFIRDIELNVEWAGVYLYDSQGFLAKKSLGVKSAKELDGASICVSGGSNYELNLADYFRKNGLKFTPVTANTREQNEKNLEAGRCDVYANVLSALAGAVSKLGSPNDWVVLPELISMEPIGPVVRKDDSRFRDIVAWTLNALIAAEELGITQANVDEMKKSSTSPEVQRLLGVTGDFGVKLGIDNDWAFNTIKAVGNYGEMFARNVGDKSPIKLERGLNNLWNNKGLMSAPLIR</sequence>
<reference evidence="6 7" key="1">
    <citation type="submission" date="2023-09" db="EMBL/GenBank/DDBJ databases">
        <title>Whole genome shotgun sequencing (WGS) of Bosea sp. ZW T0_25, isolated from stored onions (Allium cepa).</title>
        <authorList>
            <person name="Stoll D.A."/>
            <person name="Huch M."/>
        </authorList>
    </citation>
    <scope>NUCLEOTIDE SEQUENCE [LARGE SCALE GENOMIC DNA]</scope>
    <source>
        <strain evidence="6 7">ZW T0_25</strain>
    </source>
</reference>
<protein>
    <submittedName>
        <fullName evidence="6">Amino acid ABC transporter substrate-binding protein</fullName>
    </submittedName>
</protein>
<keyword evidence="2" id="KW-0813">Transport</keyword>
<gene>
    <name evidence="6" type="ORF">RKE40_02250</name>
</gene>
<dbReference type="SUPFAM" id="SSF53850">
    <property type="entry name" value="Periplasmic binding protein-like II"/>
    <property type="match status" value="1"/>
</dbReference>
<dbReference type="Proteomes" id="UP001254257">
    <property type="component" value="Unassembled WGS sequence"/>
</dbReference>
<comment type="caution">
    <text evidence="6">The sequence shown here is derived from an EMBL/GenBank/DDBJ whole genome shotgun (WGS) entry which is preliminary data.</text>
</comment>
<evidence type="ECO:0000256" key="2">
    <source>
        <dbReference type="ARBA" id="ARBA00022448"/>
    </source>
</evidence>
<keyword evidence="7" id="KW-1185">Reference proteome</keyword>
<dbReference type="RefSeq" id="WP_316016619.1">
    <property type="nucleotide sequence ID" value="NZ_JAWDID010000002.1"/>
</dbReference>
<dbReference type="EMBL" id="JAWDID010000002">
    <property type="protein sequence ID" value="MDU0338680.1"/>
    <property type="molecule type" value="Genomic_DNA"/>
</dbReference>
<evidence type="ECO:0000256" key="4">
    <source>
        <dbReference type="SAM" id="SignalP"/>
    </source>
</evidence>
<name>A0ABU3S1N8_9HYPH</name>
<dbReference type="SMART" id="SM00062">
    <property type="entry name" value="PBPb"/>
    <property type="match status" value="1"/>
</dbReference>
<evidence type="ECO:0000256" key="1">
    <source>
        <dbReference type="ARBA" id="ARBA00010333"/>
    </source>
</evidence>
<dbReference type="PANTHER" id="PTHR30085:SF7">
    <property type="entry name" value="AMINO-ACID ABC TRANSPORTER-BINDING PROTEIN YHDW-RELATED"/>
    <property type="match status" value="1"/>
</dbReference>
<dbReference type="PANTHER" id="PTHR30085">
    <property type="entry name" value="AMINO ACID ABC TRANSPORTER PERMEASE"/>
    <property type="match status" value="1"/>
</dbReference>
<feature type="signal peptide" evidence="4">
    <location>
        <begin position="1"/>
        <end position="25"/>
    </location>
</feature>
<evidence type="ECO:0000256" key="3">
    <source>
        <dbReference type="ARBA" id="ARBA00022729"/>
    </source>
</evidence>
<keyword evidence="3 4" id="KW-0732">Signal</keyword>
<dbReference type="InterPro" id="IPR001638">
    <property type="entry name" value="Solute-binding_3/MltF_N"/>
</dbReference>